<dbReference type="GO" id="GO:0005634">
    <property type="term" value="C:nucleus"/>
    <property type="evidence" value="ECO:0007669"/>
    <property type="project" value="UniProtKB-SubCell"/>
</dbReference>
<evidence type="ECO:0000256" key="8">
    <source>
        <dbReference type="ARBA" id="ARBA00023306"/>
    </source>
</evidence>
<dbReference type="AlphaFoldDB" id="A0AAJ7W6N6"/>
<evidence type="ECO:0000256" key="1">
    <source>
        <dbReference type="ARBA" id="ARBA00004123"/>
    </source>
</evidence>
<protein>
    <submittedName>
        <fullName evidence="14 15">N-acetyltransferase ESCO2</fullName>
    </submittedName>
</protein>
<dbReference type="PANTHER" id="PTHR45884">
    <property type="entry name" value="N-ACETYLTRANSFERASE ECO"/>
    <property type="match status" value="1"/>
</dbReference>
<evidence type="ECO:0000256" key="4">
    <source>
        <dbReference type="ARBA" id="ARBA00022723"/>
    </source>
</evidence>
<reference evidence="14 15" key="1">
    <citation type="submission" date="2025-04" db="UniProtKB">
        <authorList>
            <consortium name="RefSeq"/>
        </authorList>
    </citation>
    <scope>IDENTIFICATION</scope>
</reference>
<dbReference type="CTD" id="38812"/>
<feature type="region of interest" description="Disordered" evidence="10">
    <location>
        <begin position="173"/>
        <end position="248"/>
    </location>
</feature>
<feature type="compositionally biased region" description="Basic and acidic residues" evidence="10">
    <location>
        <begin position="11"/>
        <end position="22"/>
    </location>
</feature>
<feature type="domain" description="N-acetyltransferase ESCO acetyl-transferase" evidence="12">
    <location>
        <begin position="772"/>
        <end position="840"/>
    </location>
</feature>
<feature type="compositionally biased region" description="Low complexity" evidence="10">
    <location>
        <begin position="70"/>
        <end position="81"/>
    </location>
</feature>
<dbReference type="InterPro" id="IPR028005">
    <property type="entry name" value="AcTrfase_ESCO_Znf_dom"/>
</dbReference>
<evidence type="ECO:0000256" key="2">
    <source>
        <dbReference type="ARBA" id="ARBA00005816"/>
    </source>
</evidence>
<evidence type="ECO:0000256" key="5">
    <source>
        <dbReference type="ARBA" id="ARBA00022771"/>
    </source>
</evidence>
<dbReference type="RefSeq" id="XP_015607165.1">
    <property type="nucleotide sequence ID" value="XM_015751679.2"/>
</dbReference>
<name>A0AAJ7W6N6_CEPCN</name>
<gene>
    <name evidence="14 15" type="primary">LOC107273464</name>
</gene>
<dbReference type="Pfam" id="PF13880">
    <property type="entry name" value="Acetyltransf_13"/>
    <property type="match status" value="1"/>
</dbReference>
<keyword evidence="13" id="KW-1185">Reference proteome</keyword>
<evidence type="ECO:0000259" key="11">
    <source>
        <dbReference type="Pfam" id="PF13878"/>
    </source>
</evidence>
<keyword evidence="6" id="KW-0862">Zinc</keyword>
<dbReference type="GO" id="GO:0061733">
    <property type="term" value="F:protein-lysine-acetyltransferase activity"/>
    <property type="evidence" value="ECO:0007669"/>
    <property type="project" value="TreeGrafter"/>
</dbReference>
<comment type="subcellular location">
    <subcellularLocation>
        <location evidence="1">Nucleus</location>
    </subcellularLocation>
</comment>
<feature type="region of interest" description="Disordered" evidence="10">
    <location>
        <begin position="1"/>
        <end position="99"/>
    </location>
</feature>
<dbReference type="Pfam" id="PF13878">
    <property type="entry name" value="zf-C2H2_3"/>
    <property type="match status" value="1"/>
</dbReference>
<evidence type="ECO:0000256" key="3">
    <source>
        <dbReference type="ARBA" id="ARBA00022679"/>
    </source>
</evidence>
<keyword evidence="7" id="KW-0539">Nucleus</keyword>
<keyword evidence="9" id="KW-0012">Acyltransferase</keyword>
<keyword evidence="8" id="KW-0131">Cell cycle</keyword>
<dbReference type="KEGG" id="ccin:107273464"/>
<keyword evidence="3" id="KW-0808">Transferase</keyword>
<evidence type="ECO:0000313" key="14">
    <source>
        <dbReference type="RefSeq" id="XP_015607165.1"/>
    </source>
</evidence>
<dbReference type="GO" id="GO:0000785">
    <property type="term" value="C:chromatin"/>
    <property type="evidence" value="ECO:0007669"/>
    <property type="project" value="TreeGrafter"/>
</dbReference>
<evidence type="ECO:0000256" key="7">
    <source>
        <dbReference type="ARBA" id="ARBA00023242"/>
    </source>
</evidence>
<evidence type="ECO:0000256" key="6">
    <source>
        <dbReference type="ARBA" id="ARBA00022833"/>
    </source>
</evidence>
<dbReference type="GO" id="GO:0007064">
    <property type="term" value="P:mitotic sister chromatid cohesion"/>
    <property type="evidence" value="ECO:0007669"/>
    <property type="project" value="TreeGrafter"/>
</dbReference>
<organism evidence="13 15">
    <name type="scientific">Cephus cinctus</name>
    <name type="common">Wheat stem sawfly</name>
    <dbReference type="NCBI Taxonomy" id="211228"/>
    <lineage>
        <taxon>Eukaryota</taxon>
        <taxon>Metazoa</taxon>
        <taxon>Ecdysozoa</taxon>
        <taxon>Arthropoda</taxon>
        <taxon>Hexapoda</taxon>
        <taxon>Insecta</taxon>
        <taxon>Pterygota</taxon>
        <taxon>Neoptera</taxon>
        <taxon>Endopterygota</taxon>
        <taxon>Hymenoptera</taxon>
        <taxon>Cephoidea</taxon>
        <taxon>Cephidae</taxon>
        <taxon>Cephus</taxon>
    </lineage>
</organism>
<dbReference type="GeneID" id="107273464"/>
<dbReference type="PANTHER" id="PTHR45884:SF2">
    <property type="entry name" value="N-ACETYLTRANSFERASE ECO"/>
    <property type="match status" value="1"/>
</dbReference>
<sequence length="841" mass="95047">MPDIFNNFKMLSEDSGRGESTPRRVQKRLFGPSGSSTKRSLFAVQKINPDGGASEEESDLGPISPLALTDQSPSSDASSSDRQFESPLGTPETTPRSHSIASWDRLLPSNNTNTSNNSLFPVLKRLTRAARSSPRRKIFPESPKSRTITPHKKSNSQSITPNHIQQTLLSDDIIPDTPHKSLYGPEDDDDIVAETPHKDSPEQRLITPLGSVSKDIPLPRLHRRKSLNPLDTNEGSSPERKENVLKRHSHDILSTAAIKLLKSEENSTIPRARASLFQEVKKEDFKLSTKSFYSNSCERPKREYHFSMEWRDSERNNKKRSLSLHVGGHKRSAKRRKVGEINAGVSHGIKRPKPKRHVSRSEAFKKEKQEILPEIDNIENSSPVEAIRFTKPSENTKKEVKERVSSPEVNPNKKFFKTKKTMEPNRIATVTVNSKNKLKISNGRSPLNQRKSRYHGNVNKKPKLADVTFDATDLAFDDPKFDASMEHEIVNNILKTLEDDWADDDYDTMEPLIREDAQNVLSPTKSMNMRKDVMMSPASELSNMTSIMNIEDVAVPTDLENILNNNNAAKSEESTSDVKNVEKKYFPLFTKGYTTNNLFEDFNAKGNRGVKRSAAWQMTIKGGGDENQYQLDAGQKKFGATCCTECGIVYQIGDAEDENAHLNYHNSVKTLKFPGWKKERIVSEDPFTSSRIILIEPNDSKQCWKKVSDILQVVDRDLGLTDVKVTDYQNKKIYIYVRDKNILGVLVAEYIKIAHRMIPELIELDCCSAETTPVKCGINVVWTAMSHRRQGIAKKLVDTVRANFHFGYVMSVDDIAFSMPTPSGKIFAEKYTKTQNFKVYN</sequence>
<evidence type="ECO:0000313" key="15">
    <source>
        <dbReference type="RefSeq" id="XP_024946578.1"/>
    </source>
</evidence>
<keyword evidence="5" id="KW-0863">Zinc-finger</keyword>
<evidence type="ECO:0000256" key="10">
    <source>
        <dbReference type="SAM" id="MobiDB-lite"/>
    </source>
</evidence>
<accession>A0AAJ7W6N6</accession>
<evidence type="ECO:0000256" key="9">
    <source>
        <dbReference type="ARBA" id="ARBA00023315"/>
    </source>
</evidence>
<keyword evidence="4" id="KW-0479">Metal-binding</keyword>
<dbReference type="RefSeq" id="XP_024946578.1">
    <property type="nucleotide sequence ID" value="XM_025090810.1"/>
</dbReference>
<comment type="similarity">
    <text evidence="2">Belongs to the acetyltransferase family. ECO subfamily.</text>
</comment>
<evidence type="ECO:0000313" key="13">
    <source>
        <dbReference type="Proteomes" id="UP000694920"/>
    </source>
</evidence>
<proteinExistence type="inferred from homology"/>
<feature type="domain" description="N-acetyltransferase ESCO zinc-finger" evidence="11">
    <location>
        <begin position="628"/>
        <end position="666"/>
    </location>
</feature>
<dbReference type="Proteomes" id="UP000694920">
    <property type="component" value="Unplaced"/>
</dbReference>
<dbReference type="InterPro" id="IPR028009">
    <property type="entry name" value="ESCO_Acetyltransf_dom"/>
</dbReference>
<evidence type="ECO:0000259" key="12">
    <source>
        <dbReference type="Pfam" id="PF13880"/>
    </source>
</evidence>
<dbReference type="GO" id="GO:0008270">
    <property type="term" value="F:zinc ion binding"/>
    <property type="evidence" value="ECO:0007669"/>
    <property type="project" value="UniProtKB-KW"/>
</dbReference>
<feature type="region of interest" description="Disordered" evidence="10">
    <location>
        <begin position="130"/>
        <end position="161"/>
    </location>
</feature>